<reference evidence="2 3" key="2">
    <citation type="submission" date="2024-07" db="EMBL/GenBank/DDBJ databases">
        <authorList>
            <person name="Akdeniz Z."/>
        </authorList>
    </citation>
    <scope>NUCLEOTIDE SEQUENCE [LARGE SCALE GENOMIC DNA]</scope>
</reference>
<comment type="caution">
    <text evidence="1">The sequence shown here is derived from an EMBL/GenBank/DDBJ whole genome shotgun (WGS) entry which is preliminary data.</text>
</comment>
<evidence type="ECO:0000313" key="1">
    <source>
        <dbReference type="EMBL" id="CAI9913124.1"/>
    </source>
</evidence>
<gene>
    <name evidence="2" type="ORF">HINF_LOCUS68832</name>
    <name evidence="1" type="ORF">HINF_LOCUS769</name>
</gene>
<dbReference type="Proteomes" id="UP001642409">
    <property type="component" value="Unassembled WGS sequence"/>
</dbReference>
<protein>
    <submittedName>
        <fullName evidence="2">Hypothetical_protein</fullName>
    </submittedName>
</protein>
<reference evidence="1" key="1">
    <citation type="submission" date="2023-06" db="EMBL/GenBank/DDBJ databases">
        <authorList>
            <person name="Kurt Z."/>
        </authorList>
    </citation>
    <scope>NUCLEOTIDE SEQUENCE</scope>
</reference>
<accession>A0AA86N5V4</accession>
<evidence type="ECO:0000313" key="3">
    <source>
        <dbReference type="Proteomes" id="UP001642409"/>
    </source>
</evidence>
<keyword evidence="3" id="KW-1185">Reference proteome</keyword>
<organism evidence="1">
    <name type="scientific">Hexamita inflata</name>
    <dbReference type="NCBI Taxonomy" id="28002"/>
    <lineage>
        <taxon>Eukaryota</taxon>
        <taxon>Metamonada</taxon>
        <taxon>Diplomonadida</taxon>
        <taxon>Hexamitidae</taxon>
        <taxon>Hexamitinae</taxon>
        <taxon>Hexamita</taxon>
    </lineage>
</organism>
<proteinExistence type="predicted"/>
<sequence length="122" mass="14087">MVLYCGDIQIENIRGAEAIRRGKVKQVRNVPEGENNDLRRQRSVKNTFQGKNSILVSWRRINAKCELWGWWYACASCNQAFVDYYVHTYNINLKSLSRTPGAAWGLYPMPGSCPLPETPFRF</sequence>
<dbReference type="EMBL" id="CATOUU010000019">
    <property type="protein sequence ID" value="CAI9913124.1"/>
    <property type="molecule type" value="Genomic_DNA"/>
</dbReference>
<dbReference type="AlphaFoldDB" id="A0AA86N5V4"/>
<dbReference type="EMBL" id="CAXDID020000493">
    <property type="protein sequence ID" value="CAL6097279.1"/>
    <property type="molecule type" value="Genomic_DNA"/>
</dbReference>
<name>A0AA86N5V4_9EUKA</name>
<evidence type="ECO:0000313" key="2">
    <source>
        <dbReference type="EMBL" id="CAL6097279.1"/>
    </source>
</evidence>